<dbReference type="InterPro" id="IPR029033">
    <property type="entry name" value="His_PPase_superfam"/>
</dbReference>
<dbReference type="AlphaFoldDB" id="A0A4P6YTA2"/>
<evidence type="ECO:0000256" key="5">
    <source>
        <dbReference type="PIRSR" id="PIRSR613078-1"/>
    </source>
</evidence>
<feature type="binding site" evidence="4 6">
    <location>
        <position position="61"/>
    </location>
    <ligand>
        <name>substrate</name>
    </ligand>
</feature>
<dbReference type="InterPro" id="IPR001345">
    <property type="entry name" value="PG/BPGM_mutase_AS"/>
</dbReference>
<dbReference type="EC" id="5.4.2.11" evidence="4 8"/>
<dbReference type="CDD" id="cd07067">
    <property type="entry name" value="HP_PGM_like"/>
    <property type="match status" value="1"/>
</dbReference>
<dbReference type="EMBL" id="CP037940">
    <property type="protein sequence ID" value="QBO35978.1"/>
    <property type="molecule type" value="Genomic_DNA"/>
</dbReference>
<protein>
    <recommendedName>
        <fullName evidence="4 8">2,3-bisphosphoglycerate-dependent phosphoglycerate mutase</fullName>
        <shortName evidence="4">BPG-dependent PGAM</shortName>
        <shortName evidence="4">PGAM</shortName>
        <shortName evidence="4">Phosphoglyceromutase</shortName>
        <shortName evidence="4">dPGM</shortName>
        <ecNumber evidence="4 8">5.4.2.11</ecNumber>
    </recommendedName>
</protein>
<feature type="binding site" evidence="4 6">
    <location>
        <begin position="22"/>
        <end position="23"/>
    </location>
    <ligand>
        <name>substrate</name>
    </ligand>
</feature>
<feature type="site" description="Transition state stabilizer" evidence="4 7">
    <location>
        <position position="175"/>
    </location>
</feature>
<gene>
    <name evidence="4" type="primary">gpmA</name>
    <name evidence="9" type="ORF">EQG49_05640</name>
</gene>
<dbReference type="UniPathway" id="UPA00109">
    <property type="reaction ID" value="UER00186"/>
</dbReference>
<evidence type="ECO:0000313" key="10">
    <source>
        <dbReference type="Proteomes" id="UP000292886"/>
    </source>
</evidence>
<comment type="similarity">
    <text evidence="1 4">Belongs to the phosphoglycerate mutase family. BPG-dependent PGAM subfamily.</text>
</comment>
<keyword evidence="2 4" id="KW-0324">Glycolysis</keyword>
<dbReference type="KEGG" id="wei:EQG49_05640"/>
<dbReference type="Pfam" id="PF00300">
    <property type="entry name" value="His_Phos_1"/>
    <property type="match status" value="1"/>
</dbReference>
<keyword evidence="4" id="KW-0312">Gluconeogenesis</keyword>
<feature type="binding site" evidence="4 6">
    <location>
        <begin position="88"/>
        <end position="91"/>
    </location>
    <ligand>
        <name>substrate</name>
    </ligand>
</feature>
<name>A0A4P6YTA2_9LACO</name>
<proteinExistence type="inferred from homology"/>
<dbReference type="HAMAP" id="MF_01039">
    <property type="entry name" value="PGAM_GpmA"/>
    <property type="match status" value="1"/>
</dbReference>
<feature type="binding site" evidence="4 6">
    <location>
        <begin position="115"/>
        <end position="116"/>
    </location>
    <ligand>
        <name>substrate</name>
    </ligand>
</feature>
<dbReference type="RefSeq" id="WP_133363057.1">
    <property type="nucleotide sequence ID" value="NZ_CP037940.1"/>
</dbReference>
<dbReference type="InterPro" id="IPR005952">
    <property type="entry name" value="Phosphogly_mut1"/>
</dbReference>
<reference evidence="10" key="1">
    <citation type="submission" date="2019-03" db="EMBL/GenBank/DDBJ databases">
        <title>Weissella sp. 26KH-42 Genome sequencing.</title>
        <authorList>
            <person name="Heo J."/>
            <person name="Kim S.-J."/>
            <person name="Kim J.-S."/>
            <person name="Hong S.-B."/>
            <person name="Kwon S.-W."/>
        </authorList>
    </citation>
    <scope>NUCLEOTIDE SEQUENCE [LARGE SCALE GENOMIC DNA]</scope>
    <source>
        <strain evidence="10">26KH-42</strain>
    </source>
</reference>
<evidence type="ECO:0000256" key="3">
    <source>
        <dbReference type="ARBA" id="ARBA00023235"/>
    </source>
</evidence>
<feature type="active site" description="Proton donor/acceptor" evidence="4 5">
    <location>
        <position position="88"/>
    </location>
</feature>
<evidence type="ECO:0000256" key="8">
    <source>
        <dbReference type="RuleBase" id="RU004512"/>
    </source>
</evidence>
<feature type="active site" description="Tele-phosphohistidine intermediate" evidence="4 5">
    <location>
        <position position="10"/>
    </location>
</feature>
<comment type="pathway">
    <text evidence="4 8">Carbohydrate degradation; glycolysis; pyruvate from D-glyceraldehyde 3-phosphate: step 3/5.</text>
</comment>
<keyword evidence="3 4" id="KW-0413">Isomerase</keyword>
<evidence type="ECO:0000256" key="1">
    <source>
        <dbReference type="ARBA" id="ARBA00006717"/>
    </source>
</evidence>
<feature type="binding site" evidence="4 6">
    <location>
        <position position="99"/>
    </location>
    <ligand>
        <name>substrate</name>
    </ligand>
</feature>
<comment type="function">
    <text evidence="4 8">Catalyzes the interconversion of 2-phosphoglycerate and 3-phosphoglycerate.</text>
</comment>
<organism evidence="9 10">
    <name type="scientific">Periweissella cryptocerci</name>
    <dbReference type="NCBI Taxonomy" id="2506420"/>
    <lineage>
        <taxon>Bacteria</taxon>
        <taxon>Bacillati</taxon>
        <taxon>Bacillota</taxon>
        <taxon>Bacilli</taxon>
        <taxon>Lactobacillales</taxon>
        <taxon>Lactobacillaceae</taxon>
        <taxon>Periweissella</taxon>
    </lineage>
</organism>
<accession>A0A4P6YTA2</accession>
<dbReference type="GO" id="GO:0006094">
    <property type="term" value="P:gluconeogenesis"/>
    <property type="evidence" value="ECO:0007669"/>
    <property type="project" value="UniProtKB-UniRule"/>
</dbReference>
<evidence type="ECO:0000256" key="2">
    <source>
        <dbReference type="ARBA" id="ARBA00023152"/>
    </source>
</evidence>
<sequence length="221" mass="25013">MMSDLVIMRHGQSTANRDNLFTGWSDVELTDLGEQQAIEAGEALKTSGFQFAKVHTSYLKRAIHTANIVLEASNQLWIPMQKSWRLNERHYGALRGLNKSDARKSYGADRVQEWRRSYSSVPPLLPKVAPTRQYPAGIEPCGESLAMAYDRLLPYWQDEIAPELMLGKNQLVVAHGSTLRALIKYLDQISDADIDGVEVDNGAPIHYQFDEHLNIIKKDYL</sequence>
<comment type="caution">
    <text evidence="4">Lacks conserved residue(s) required for the propagation of feature annotation.</text>
</comment>
<dbReference type="Gene3D" id="3.40.50.1240">
    <property type="entry name" value="Phosphoglycerate mutase-like"/>
    <property type="match status" value="1"/>
</dbReference>
<dbReference type="PANTHER" id="PTHR11931">
    <property type="entry name" value="PHOSPHOGLYCERATE MUTASE"/>
    <property type="match status" value="1"/>
</dbReference>
<evidence type="ECO:0000313" key="9">
    <source>
        <dbReference type="EMBL" id="QBO35978.1"/>
    </source>
</evidence>
<dbReference type="InterPro" id="IPR013078">
    <property type="entry name" value="His_Pase_superF_clade-1"/>
</dbReference>
<feature type="binding site" evidence="4 6">
    <location>
        <begin position="9"/>
        <end position="16"/>
    </location>
    <ligand>
        <name>substrate</name>
    </ligand>
</feature>
<evidence type="ECO:0000256" key="6">
    <source>
        <dbReference type="PIRSR" id="PIRSR613078-2"/>
    </source>
</evidence>
<dbReference type="NCBIfam" id="TIGR01258">
    <property type="entry name" value="pgm_1"/>
    <property type="match status" value="1"/>
</dbReference>
<dbReference type="SUPFAM" id="SSF53254">
    <property type="entry name" value="Phosphoglycerate mutase-like"/>
    <property type="match status" value="1"/>
</dbReference>
<keyword evidence="10" id="KW-1185">Reference proteome</keyword>
<evidence type="ECO:0000256" key="4">
    <source>
        <dbReference type="HAMAP-Rule" id="MF_01039"/>
    </source>
</evidence>
<dbReference type="OrthoDB" id="9781415at2"/>
<dbReference type="GO" id="GO:0006096">
    <property type="term" value="P:glycolytic process"/>
    <property type="evidence" value="ECO:0007669"/>
    <property type="project" value="UniProtKB-UniRule"/>
</dbReference>
<dbReference type="PIRSF" id="PIRSF000709">
    <property type="entry name" value="6PFK_2-Ptase"/>
    <property type="match status" value="1"/>
</dbReference>
<comment type="catalytic activity">
    <reaction evidence="4 8">
        <text>(2R)-2-phosphoglycerate = (2R)-3-phosphoglycerate</text>
        <dbReference type="Rhea" id="RHEA:15901"/>
        <dbReference type="ChEBI" id="CHEBI:58272"/>
        <dbReference type="ChEBI" id="CHEBI:58289"/>
        <dbReference type="EC" id="5.4.2.11"/>
    </reaction>
</comment>
<dbReference type="PROSITE" id="PS00175">
    <property type="entry name" value="PG_MUTASE"/>
    <property type="match status" value="1"/>
</dbReference>
<dbReference type="GO" id="GO:0004619">
    <property type="term" value="F:phosphoglycerate mutase activity"/>
    <property type="evidence" value="ECO:0007669"/>
    <property type="project" value="UniProtKB-UniRule"/>
</dbReference>
<evidence type="ECO:0000256" key="7">
    <source>
        <dbReference type="PIRSR" id="PIRSR613078-3"/>
    </source>
</evidence>
<dbReference type="SMART" id="SM00855">
    <property type="entry name" value="PGAM"/>
    <property type="match status" value="1"/>
</dbReference>
<dbReference type="Proteomes" id="UP000292886">
    <property type="component" value="Chromosome"/>
</dbReference>